<dbReference type="STRING" id="1123265.GCA_000686625_01054"/>
<accession>A0A4U9V8Z8</accession>
<reference evidence="1 2" key="1">
    <citation type="submission" date="2019-05" db="EMBL/GenBank/DDBJ databases">
        <authorList>
            <consortium name="Pathogen Informatics"/>
        </authorList>
    </citation>
    <scope>NUCLEOTIDE SEQUENCE [LARGE SCALE GENOMIC DNA]</scope>
    <source>
        <strain evidence="1 2">NCTC11429</strain>
    </source>
</reference>
<name>A0A4U9V8Z8_9SPHI</name>
<evidence type="ECO:0000313" key="1">
    <source>
        <dbReference type="EMBL" id="VTR39494.1"/>
    </source>
</evidence>
<dbReference type="EMBL" id="LR590484">
    <property type="protein sequence ID" value="VTR39494.1"/>
    <property type="molecule type" value="Genomic_DNA"/>
</dbReference>
<organism evidence="1 2">
    <name type="scientific">Sphingobacterium thalpophilum</name>
    <dbReference type="NCBI Taxonomy" id="259"/>
    <lineage>
        <taxon>Bacteria</taxon>
        <taxon>Pseudomonadati</taxon>
        <taxon>Bacteroidota</taxon>
        <taxon>Sphingobacteriia</taxon>
        <taxon>Sphingobacteriales</taxon>
        <taxon>Sphingobacteriaceae</taxon>
        <taxon>Sphingobacterium</taxon>
    </lineage>
</organism>
<gene>
    <name evidence="1" type="ORF">NCTC11429_02187</name>
</gene>
<dbReference type="KEGG" id="stha:NCTC11429_02187"/>
<protein>
    <submittedName>
        <fullName evidence="1">Uncharacterized protein</fullName>
    </submittedName>
</protein>
<proteinExistence type="predicted"/>
<sequence length="56" mass="6359">MTLLAKYMINLLLWKWKHKAGRYTLVKQTDNQIKEAISPEIASFILGPASLEAISL</sequence>
<dbReference type="Proteomes" id="UP000308196">
    <property type="component" value="Chromosome"/>
</dbReference>
<dbReference type="AlphaFoldDB" id="A0A4U9V8Z8"/>
<evidence type="ECO:0000313" key="2">
    <source>
        <dbReference type="Proteomes" id="UP000308196"/>
    </source>
</evidence>